<accession>A0A4R8W8Z4</accession>
<name>A0A4R8W8Z4_9MICO</name>
<protein>
    <submittedName>
        <fullName evidence="1">Uncharacterized protein</fullName>
    </submittedName>
</protein>
<organism evidence="1 2">
    <name type="scientific">Cryobacterium mannosilyticum</name>
    <dbReference type="NCBI Taxonomy" id="1259190"/>
    <lineage>
        <taxon>Bacteria</taxon>
        <taxon>Bacillati</taxon>
        <taxon>Actinomycetota</taxon>
        <taxon>Actinomycetes</taxon>
        <taxon>Micrococcales</taxon>
        <taxon>Microbacteriaceae</taxon>
        <taxon>Cryobacterium</taxon>
    </lineage>
</organism>
<dbReference type="AlphaFoldDB" id="A0A4R8W8Z4"/>
<evidence type="ECO:0000313" key="2">
    <source>
        <dbReference type="Proteomes" id="UP000297643"/>
    </source>
</evidence>
<dbReference type="Proteomes" id="UP000297643">
    <property type="component" value="Unassembled WGS sequence"/>
</dbReference>
<dbReference type="RefSeq" id="WP_134509492.1">
    <property type="nucleotide sequence ID" value="NZ_SOFM01000030.1"/>
</dbReference>
<reference evidence="1 2" key="1">
    <citation type="submission" date="2019-03" db="EMBL/GenBank/DDBJ databases">
        <title>Genomics of glacier-inhabiting Cryobacterium strains.</title>
        <authorList>
            <person name="Liu Q."/>
            <person name="Xin Y.-H."/>
        </authorList>
    </citation>
    <scope>NUCLEOTIDE SEQUENCE [LARGE SCALE GENOMIC DNA]</scope>
    <source>
        <strain evidence="1 2">RHLT2-21</strain>
    </source>
</reference>
<sequence>MSNGDGTGRGSRRRAILAMVVIAALLCAAFAAAIGSLNRDLYSAGGFVRQYLEAIARHDTTSALQLPGVELTDKALKAAKLPQNLPATLLRPAVLGALTDIHLTSDTEDEPGKHTVVYGFRLDGKPASMAFSVAHTGTFAGVFDSWRFNASPLAVLQVTVLHEASFTVNGLTLDTRAHAAADAPATFSNQAAYLAFAPALYSVGHSSNLLTAPAQQIAVTKNGAADVTVDAEPNKLFLDQVQTELNGFLDACTTQQVLQPSNCPFGIEINDRVKGVPVWTIAAYPVVALTAGTTTFEMADTTGQAHIVVEVQSLFDGDVETRDEDVPFAVALSVTVRPDGSLAIQLH</sequence>
<keyword evidence="2" id="KW-1185">Reference proteome</keyword>
<evidence type="ECO:0000313" key="1">
    <source>
        <dbReference type="EMBL" id="TFC02845.1"/>
    </source>
</evidence>
<comment type="caution">
    <text evidence="1">The sequence shown here is derived from an EMBL/GenBank/DDBJ whole genome shotgun (WGS) entry which is preliminary data.</text>
</comment>
<proteinExistence type="predicted"/>
<dbReference type="EMBL" id="SOFM01000030">
    <property type="protein sequence ID" value="TFC02845.1"/>
    <property type="molecule type" value="Genomic_DNA"/>
</dbReference>
<gene>
    <name evidence="1" type="ORF">E3O32_11060</name>
</gene>